<dbReference type="RefSeq" id="WP_255914739.1">
    <property type="nucleotide sequence ID" value="NZ_JANFQO010000010.1"/>
</dbReference>
<dbReference type="PANTHER" id="PTHR31964">
    <property type="entry name" value="ADENINE NUCLEOTIDE ALPHA HYDROLASES-LIKE SUPERFAMILY PROTEIN"/>
    <property type="match status" value="1"/>
</dbReference>
<evidence type="ECO:0000313" key="4">
    <source>
        <dbReference type="Proteomes" id="UP001165498"/>
    </source>
</evidence>
<reference evidence="3" key="1">
    <citation type="submission" date="2022-07" db="EMBL/GenBank/DDBJ databases">
        <title>Tahibacter sp., a new gammaproteobacterium isolated from the silt sample collected at pig farm.</title>
        <authorList>
            <person name="Chen H."/>
        </authorList>
    </citation>
    <scope>NUCLEOTIDE SEQUENCE</scope>
    <source>
        <strain evidence="3">P2K</strain>
    </source>
</reference>
<dbReference type="SUPFAM" id="SSF52402">
    <property type="entry name" value="Adenine nucleotide alpha hydrolases-like"/>
    <property type="match status" value="1"/>
</dbReference>
<sequence>MKLLIAVDGSEHSARAVDYVITHWSRLDPALQVVLCHGDPPLPPHVASALGRTEEDSYHADNAAEATRRARETLEATGVAVQVRAEVGDPAEVIRDSAKAVQADLIVMGSHGRGNLRNLLLGSVVTKVLASSPVPVLVVR</sequence>
<gene>
    <name evidence="3" type="ORF">NM961_12600</name>
</gene>
<dbReference type="PRINTS" id="PR01438">
    <property type="entry name" value="UNVRSLSTRESS"/>
</dbReference>
<dbReference type="CDD" id="cd23659">
    <property type="entry name" value="USP_At3g01520-like"/>
    <property type="match status" value="1"/>
</dbReference>
<name>A0ABT1QTC2_9GAMM</name>
<feature type="domain" description="UspA" evidence="2">
    <location>
        <begin position="2"/>
        <end position="140"/>
    </location>
</feature>
<evidence type="ECO:0000259" key="2">
    <source>
        <dbReference type="Pfam" id="PF00582"/>
    </source>
</evidence>
<keyword evidence="4" id="KW-1185">Reference proteome</keyword>
<proteinExistence type="inferred from homology"/>
<protein>
    <submittedName>
        <fullName evidence="3">Universal stress protein</fullName>
    </submittedName>
</protein>
<dbReference type="PANTHER" id="PTHR31964:SF113">
    <property type="entry name" value="USPA DOMAIN-CONTAINING PROTEIN"/>
    <property type="match status" value="1"/>
</dbReference>
<dbReference type="EMBL" id="JANFQO010000010">
    <property type="protein sequence ID" value="MCQ4165550.1"/>
    <property type="molecule type" value="Genomic_DNA"/>
</dbReference>
<accession>A0ABT1QTC2</accession>
<evidence type="ECO:0000256" key="1">
    <source>
        <dbReference type="ARBA" id="ARBA00008791"/>
    </source>
</evidence>
<dbReference type="Proteomes" id="UP001165498">
    <property type="component" value="Unassembled WGS sequence"/>
</dbReference>
<organism evidence="3 4">
    <name type="scientific">Tahibacter harae</name>
    <dbReference type="NCBI Taxonomy" id="2963937"/>
    <lineage>
        <taxon>Bacteria</taxon>
        <taxon>Pseudomonadati</taxon>
        <taxon>Pseudomonadota</taxon>
        <taxon>Gammaproteobacteria</taxon>
        <taxon>Lysobacterales</taxon>
        <taxon>Rhodanobacteraceae</taxon>
        <taxon>Tahibacter</taxon>
    </lineage>
</organism>
<dbReference type="Pfam" id="PF00582">
    <property type="entry name" value="Usp"/>
    <property type="match status" value="1"/>
</dbReference>
<dbReference type="InterPro" id="IPR006015">
    <property type="entry name" value="Universal_stress_UspA"/>
</dbReference>
<dbReference type="InterPro" id="IPR006016">
    <property type="entry name" value="UspA"/>
</dbReference>
<comment type="caution">
    <text evidence="3">The sequence shown here is derived from an EMBL/GenBank/DDBJ whole genome shotgun (WGS) entry which is preliminary data.</text>
</comment>
<comment type="similarity">
    <text evidence="1">Belongs to the universal stress protein A family.</text>
</comment>
<evidence type="ECO:0000313" key="3">
    <source>
        <dbReference type="EMBL" id="MCQ4165550.1"/>
    </source>
</evidence>
<dbReference type="InterPro" id="IPR014729">
    <property type="entry name" value="Rossmann-like_a/b/a_fold"/>
</dbReference>
<dbReference type="Gene3D" id="3.40.50.620">
    <property type="entry name" value="HUPs"/>
    <property type="match status" value="1"/>
</dbReference>